<evidence type="ECO:0000256" key="1">
    <source>
        <dbReference type="SAM" id="Coils"/>
    </source>
</evidence>
<gene>
    <name evidence="4" type="ORF">GCM10009105_16900</name>
</gene>
<dbReference type="Gene3D" id="2.40.160.10">
    <property type="entry name" value="Porin"/>
    <property type="match status" value="1"/>
</dbReference>
<protein>
    <submittedName>
        <fullName evidence="4">FlxA-like family protein</fullName>
    </submittedName>
</protein>
<dbReference type="InterPro" id="IPR010870">
    <property type="entry name" value="Porin_O/P"/>
</dbReference>
<keyword evidence="5" id="KW-1185">Reference proteome</keyword>
<feature type="signal peptide" evidence="3">
    <location>
        <begin position="1"/>
        <end position="17"/>
    </location>
</feature>
<keyword evidence="3" id="KW-0732">Signal</keyword>
<evidence type="ECO:0000256" key="2">
    <source>
        <dbReference type="SAM" id="MobiDB-lite"/>
    </source>
</evidence>
<name>A0ABP3TRR1_9GAMM</name>
<feature type="coiled-coil region" evidence="1">
    <location>
        <begin position="19"/>
        <end position="46"/>
    </location>
</feature>
<dbReference type="InterPro" id="IPR023614">
    <property type="entry name" value="Porin_dom_sf"/>
</dbReference>
<evidence type="ECO:0000313" key="4">
    <source>
        <dbReference type="EMBL" id="GAA0713457.1"/>
    </source>
</evidence>
<dbReference type="Proteomes" id="UP001501523">
    <property type="component" value="Unassembled WGS sequence"/>
</dbReference>
<proteinExistence type="predicted"/>
<dbReference type="EMBL" id="BAAAEU010000007">
    <property type="protein sequence ID" value="GAA0713457.1"/>
    <property type="molecule type" value="Genomic_DNA"/>
</dbReference>
<comment type="caution">
    <text evidence="4">The sequence shown here is derived from an EMBL/GenBank/DDBJ whole genome shotgun (WGS) entry which is preliminary data.</text>
</comment>
<sequence length="447" mass="47486">MAALSVALLAATAPAHADEGSLRQELAAMRAELSALKAEVNQLRAAAPTANPSTASIAATQPATSTTTAPMPAAGTASVAAAPASSPAGIGVGDSTRLWGYGELNYNRPTSKASAAKADVRRAVIGFSHAFDEDTHVYGELEWEHAVVSATDSGESEVEQLYVEHQVVPAVAVRAGLSLIPLGFINERHEPTNYYGVERNFVETAIIPSTWREGGVSLLGSTDSGLSWNVGLTTGFNLGKWDATATEGRASPLFSIHQEMQLAKARDVSMYAAANWQGIPGFTVGGGVFTGGVGQGQKDFLAKNARLTLGEAHVRWQPGPFDLSALYARGQISDTEALNLSFVGHPTPVPKSFWGGYVQGAWRVWQRGDSSLAPFLRYEAFNTAASYAPVPQGLGVPTADTERVWTVGLNYYLTPSVVFKADYQHFNIADEVLGYGNRFDLGVGYQF</sequence>
<evidence type="ECO:0000313" key="5">
    <source>
        <dbReference type="Proteomes" id="UP001501523"/>
    </source>
</evidence>
<feature type="chain" id="PRO_5046452753" evidence="3">
    <location>
        <begin position="18"/>
        <end position="447"/>
    </location>
</feature>
<feature type="region of interest" description="Disordered" evidence="2">
    <location>
        <begin position="47"/>
        <end position="71"/>
    </location>
</feature>
<reference evidence="5" key="1">
    <citation type="journal article" date="2019" name="Int. J. Syst. Evol. Microbiol.">
        <title>The Global Catalogue of Microorganisms (GCM) 10K type strain sequencing project: providing services to taxonomists for standard genome sequencing and annotation.</title>
        <authorList>
            <consortium name="The Broad Institute Genomics Platform"/>
            <consortium name="The Broad Institute Genome Sequencing Center for Infectious Disease"/>
            <person name="Wu L."/>
            <person name="Ma J."/>
        </authorList>
    </citation>
    <scope>NUCLEOTIDE SEQUENCE [LARGE SCALE GENOMIC DNA]</scope>
    <source>
        <strain evidence="5">JCM 15421</strain>
    </source>
</reference>
<evidence type="ECO:0000256" key="3">
    <source>
        <dbReference type="SAM" id="SignalP"/>
    </source>
</evidence>
<dbReference type="SUPFAM" id="SSF56935">
    <property type="entry name" value="Porins"/>
    <property type="match status" value="1"/>
</dbReference>
<organism evidence="4 5">
    <name type="scientific">Dokdonella soli</name>
    <dbReference type="NCBI Taxonomy" id="529810"/>
    <lineage>
        <taxon>Bacteria</taxon>
        <taxon>Pseudomonadati</taxon>
        <taxon>Pseudomonadota</taxon>
        <taxon>Gammaproteobacteria</taxon>
        <taxon>Lysobacterales</taxon>
        <taxon>Rhodanobacteraceae</taxon>
        <taxon>Dokdonella</taxon>
    </lineage>
</organism>
<keyword evidence="1" id="KW-0175">Coiled coil</keyword>
<dbReference type="Pfam" id="PF07396">
    <property type="entry name" value="Porin_O_P"/>
    <property type="match status" value="1"/>
</dbReference>
<accession>A0ABP3TRR1</accession>